<reference evidence="1 2" key="1">
    <citation type="submission" date="2024-02" db="EMBL/GenBank/DDBJ databases">
        <authorList>
            <person name="Chen Y."/>
            <person name="Shah S."/>
            <person name="Dougan E. K."/>
            <person name="Thang M."/>
            <person name="Chan C."/>
        </authorList>
    </citation>
    <scope>NUCLEOTIDE SEQUENCE [LARGE SCALE GENOMIC DNA]</scope>
</reference>
<protein>
    <submittedName>
        <fullName evidence="1">Uncharacterized protein</fullName>
    </submittedName>
</protein>
<dbReference type="EMBL" id="CAXAMN010003930">
    <property type="protein sequence ID" value="CAK9006940.1"/>
    <property type="molecule type" value="Genomic_DNA"/>
</dbReference>
<accession>A0ABP0IXW3</accession>
<feature type="non-terminal residue" evidence="1">
    <location>
        <position position="544"/>
    </location>
</feature>
<keyword evidence="2" id="KW-1185">Reference proteome</keyword>
<proteinExistence type="predicted"/>
<gene>
    <name evidence="1" type="ORF">CCMP2556_LOCUS8633</name>
</gene>
<name>A0ABP0IXW3_9DINO</name>
<organism evidence="1 2">
    <name type="scientific">Durusdinium trenchii</name>
    <dbReference type="NCBI Taxonomy" id="1381693"/>
    <lineage>
        <taxon>Eukaryota</taxon>
        <taxon>Sar</taxon>
        <taxon>Alveolata</taxon>
        <taxon>Dinophyceae</taxon>
        <taxon>Suessiales</taxon>
        <taxon>Symbiodiniaceae</taxon>
        <taxon>Durusdinium</taxon>
    </lineage>
</organism>
<dbReference type="Proteomes" id="UP001642484">
    <property type="component" value="Unassembled WGS sequence"/>
</dbReference>
<evidence type="ECO:0000313" key="2">
    <source>
        <dbReference type="Proteomes" id="UP001642484"/>
    </source>
</evidence>
<comment type="caution">
    <text evidence="1">The sequence shown here is derived from an EMBL/GenBank/DDBJ whole genome shotgun (WGS) entry which is preliminary data.</text>
</comment>
<sequence length="544" mass="60072">MEMDGVCEVDLAKSTECTPGVIALLALGGWDDQDHRAHCSLKVKQCGRCKWVSNKTSWQAKHGWLDAQYDPDSQRWGVGCKLCAKARHNPEISQQLPPSKQLFGGYRVVDSGALRESRFQKHEQCALHQAAVAYHNSKLPDSAAPPHEHWLKVLDDIDNFSEGGIKGIGCRKKVSQMRWCLAEAQRDRYRAALLSATTVTLKQDKRKGTRFIMRFKCCDSKLQVTEGTLQMRRHVGGPAADASGADGLRLATMQGLKSISTPAAPPHWSAEARKEAEKPDLEMYTALCQKIECFAADGAADEQLAARELGGITLGLAGPDVTPLSSLQRDLVDTLPNLKLCCRDRAHAAQRVMLKPAMADPDLRKIQSELVTKTNSISKMITYFPTIQEIWLSNRDSMVDPPISTAVRNMAYAPQRYSSETQTLLRLVLTFPATLTTMAQVSSLRGKSAEAGQAMLQSLEFLTDPKMCVLLGMLADGLLELHKIVLLCDQADLDEADLGLQMEHYHAALNRLFIEKGCFAVPGCTSLMLSHLREEFAFVVNGRP</sequence>
<evidence type="ECO:0000313" key="1">
    <source>
        <dbReference type="EMBL" id="CAK9006940.1"/>
    </source>
</evidence>